<proteinExistence type="inferred from homology"/>
<dbReference type="GO" id="GO:0015627">
    <property type="term" value="C:type II protein secretion system complex"/>
    <property type="evidence" value="ECO:0007669"/>
    <property type="project" value="InterPro"/>
</dbReference>
<keyword evidence="5" id="KW-0997">Cell inner membrane</keyword>
<evidence type="ECO:0000313" key="14">
    <source>
        <dbReference type="Proteomes" id="UP000292302"/>
    </source>
</evidence>
<evidence type="ECO:0000256" key="11">
    <source>
        <dbReference type="SAM" id="Phobius"/>
    </source>
</evidence>
<evidence type="ECO:0000256" key="9">
    <source>
        <dbReference type="ARBA" id="ARBA00025772"/>
    </source>
</evidence>
<dbReference type="Proteomes" id="UP000292302">
    <property type="component" value="Unassembled WGS sequence"/>
</dbReference>
<dbReference type="InterPro" id="IPR045584">
    <property type="entry name" value="Pilin-like"/>
</dbReference>
<evidence type="ECO:0000256" key="10">
    <source>
        <dbReference type="ARBA" id="ARBA00030775"/>
    </source>
</evidence>
<dbReference type="Pfam" id="PF07963">
    <property type="entry name" value="N_methyl"/>
    <property type="match status" value="1"/>
</dbReference>
<evidence type="ECO:0000256" key="3">
    <source>
        <dbReference type="ARBA" id="ARBA00022475"/>
    </source>
</evidence>
<evidence type="ECO:0000259" key="12">
    <source>
        <dbReference type="Pfam" id="PF12019"/>
    </source>
</evidence>
<protein>
    <recommendedName>
        <fullName evidence="2">Type II secretion system protein H</fullName>
    </recommendedName>
    <alternativeName>
        <fullName evidence="10">General secretion pathway protein H</fullName>
    </alternativeName>
</protein>
<evidence type="ECO:0000256" key="6">
    <source>
        <dbReference type="ARBA" id="ARBA00022692"/>
    </source>
</evidence>
<keyword evidence="4" id="KW-0488">Methylation</keyword>
<dbReference type="Gene3D" id="3.55.40.10">
    <property type="entry name" value="minor pseudopilin epsh domain"/>
    <property type="match status" value="1"/>
</dbReference>
<dbReference type="Pfam" id="PF12019">
    <property type="entry name" value="GspH"/>
    <property type="match status" value="1"/>
</dbReference>
<evidence type="ECO:0000256" key="5">
    <source>
        <dbReference type="ARBA" id="ARBA00022519"/>
    </source>
</evidence>
<gene>
    <name evidence="13" type="ORF">DNK06_08240</name>
</gene>
<keyword evidence="7 11" id="KW-1133">Transmembrane helix</keyword>
<evidence type="ECO:0000256" key="1">
    <source>
        <dbReference type="ARBA" id="ARBA00004377"/>
    </source>
</evidence>
<dbReference type="OrthoDB" id="6120962at2"/>
<keyword evidence="14" id="KW-1185">Reference proteome</keyword>
<organism evidence="13 14">
    <name type="scientific">Phytopseudomonas daroniae</name>
    <dbReference type="NCBI Taxonomy" id="2487519"/>
    <lineage>
        <taxon>Bacteria</taxon>
        <taxon>Pseudomonadati</taxon>
        <taxon>Pseudomonadota</taxon>
        <taxon>Gammaproteobacteria</taxon>
        <taxon>Pseudomonadales</taxon>
        <taxon>Pseudomonadaceae</taxon>
        <taxon>Phytopseudomonas</taxon>
    </lineage>
</organism>
<reference evidence="13 14" key="1">
    <citation type="submission" date="2018-06" db="EMBL/GenBank/DDBJ databases">
        <title>Three novel Pseudomonas species isolated from symptomatic oak.</title>
        <authorList>
            <person name="Bueno-Gonzalez V."/>
            <person name="Brady C."/>
        </authorList>
    </citation>
    <scope>NUCLEOTIDE SEQUENCE [LARGE SCALE GENOMIC DNA]</scope>
    <source>
        <strain evidence="13 14">P9A</strain>
    </source>
</reference>
<evidence type="ECO:0000256" key="2">
    <source>
        <dbReference type="ARBA" id="ARBA00021549"/>
    </source>
</evidence>
<comment type="similarity">
    <text evidence="9">Belongs to the GSP H family.</text>
</comment>
<dbReference type="GO" id="GO:0015628">
    <property type="term" value="P:protein secretion by the type II secretion system"/>
    <property type="evidence" value="ECO:0007669"/>
    <property type="project" value="InterPro"/>
</dbReference>
<evidence type="ECO:0000256" key="8">
    <source>
        <dbReference type="ARBA" id="ARBA00023136"/>
    </source>
</evidence>
<evidence type="ECO:0000256" key="4">
    <source>
        <dbReference type="ARBA" id="ARBA00022481"/>
    </source>
</evidence>
<dbReference type="RefSeq" id="WP_131179698.1">
    <property type="nucleotide sequence ID" value="NZ_QJUI01000006.1"/>
</dbReference>
<name>A0A4Q9QPK4_9GAMM</name>
<dbReference type="InterPro" id="IPR012902">
    <property type="entry name" value="N_methyl_site"/>
</dbReference>
<accession>A0A4Q9QPK4</accession>
<dbReference type="NCBIfam" id="TIGR02532">
    <property type="entry name" value="IV_pilin_GFxxxE"/>
    <property type="match status" value="1"/>
</dbReference>
<evidence type="ECO:0000313" key="13">
    <source>
        <dbReference type="EMBL" id="TBU81245.1"/>
    </source>
</evidence>
<dbReference type="AlphaFoldDB" id="A0A4Q9QPK4"/>
<feature type="transmembrane region" description="Helical" evidence="11">
    <location>
        <begin position="14"/>
        <end position="35"/>
    </location>
</feature>
<feature type="domain" description="General secretion pathway GspH" evidence="12">
    <location>
        <begin position="48"/>
        <end position="150"/>
    </location>
</feature>
<dbReference type="GO" id="GO:0005886">
    <property type="term" value="C:plasma membrane"/>
    <property type="evidence" value="ECO:0007669"/>
    <property type="project" value="UniProtKB-SubCell"/>
</dbReference>
<keyword evidence="3" id="KW-1003">Cell membrane</keyword>
<comment type="subcellular location">
    <subcellularLocation>
        <location evidence="1">Cell inner membrane</location>
        <topology evidence="1">Single-pass membrane protein</topology>
    </subcellularLocation>
</comment>
<dbReference type="SUPFAM" id="SSF54523">
    <property type="entry name" value="Pili subunits"/>
    <property type="match status" value="1"/>
</dbReference>
<keyword evidence="6 11" id="KW-0812">Transmembrane</keyword>
<dbReference type="InterPro" id="IPR022346">
    <property type="entry name" value="T2SS_GspH"/>
</dbReference>
<evidence type="ECO:0000256" key="7">
    <source>
        <dbReference type="ARBA" id="ARBA00022989"/>
    </source>
</evidence>
<comment type="caution">
    <text evidence="13">The sequence shown here is derived from an EMBL/GenBank/DDBJ whole genome shotgun (WGS) entry which is preliminary data.</text>
</comment>
<dbReference type="EMBL" id="QJUI01000006">
    <property type="protein sequence ID" value="TBU81245.1"/>
    <property type="molecule type" value="Genomic_DNA"/>
</dbReference>
<sequence length="163" mass="17887">MNGNQQKAFSLVELLTAITLVAILISLAIPAFARFQESKRQESSRDLLARHIQQTRANAITLGRPHQLCGSSDGENCDGGWGSYWLITTVGKEPKILRQQAAPTKDLCWAGFGSNSIRFHSNGTSWVSNGTFSICNSNGPHWQLVLNRQGRLKLVTSGNSRCC</sequence>
<keyword evidence="8 11" id="KW-0472">Membrane</keyword>